<keyword evidence="1" id="KW-0560">Oxidoreductase</keyword>
<sequence>MKYANLGHTGLRVSRICLGCMSYGTPKWRPWVLDEEAAQPFFRRAVELGITFFDTANMYSDGVSEEVTGRALRKYAKLDEVVLATKVYFPTGSGQNERGLSRKAITQACEASLKRLGVDTIDLYQIHRMDPNTPIEETLSALDQLVRQGKVRYLGASSAYAWQFMRALSVSERNGWARFVSMQNHYNLVYREEEREMLPLCEAEGVGVIPWSPLARGLLAGSRKSLDDKEATTRAGTDTLSPMLYNQPGDWDVVEAVKQVADARKAPPAQVALAWLLSKPVVTAPIIGATKPQHLEDAVKAVSLKLTPEEVKALEAPYKPHEVRGL</sequence>
<evidence type="ECO:0000313" key="3">
    <source>
        <dbReference type="EMBL" id="NOK09408.1"/>
    </source>
</evidence>
<dbReference type="FunFam" id="3.20.20.100:FF:000004">
    <property type="entry name" value="Oxidoreductase, aldo/keto reductase"/>
    <property type="match status" value="1"/>
</dbReference>
<dbReference type="AlphaFoldDB" id="A0A7Y4JRA2"/>
<dbReference type="Proteomes" id="UP000528460">
    <property type="component" value="Unassembled WGS sequence"/>
</dbReference>
<accession>A0A7Y4JRA2</accession>
<dbReference type="InterPro" id="IPR023210">
    <property type="entry name" value="NADP_OxRdtase_dom"/>
</dbReference>
<evidence type="ECO:0000259" key="2">
    <source>
        <dbReference type="Pfam" id="PF00248"/>
    </source>
</evidence>
<dbReference type="EMBL" id="JABFJW010000060">
    <property type="protein sequence ID" value="NOK09408.1"/>
    <property type="molecule type" value="Genomic_DNA"/>
</dbReference>
<organism evidence="3 4">
    <name type="scientific">Corallococcus exercitus</name>
    <dbReference type="NCBI Taxonomy" id="2316736"/>
    <lineage>
        <taxon>Bacteria</taxon>
        <taxon>Pseudomonadati</taxon>
        <taxon>Myxococcota</taxon>
        <taxon>Myxococcia</taxon>
        <taxon>Myxococcales</taxon>
        <taxon>Cystobacterineae</taxon>
        <taxon>Myxococcaceae</taxon>
        <taxon>Corallococcus</taxon>
    </lineage>
</organism>
<dbReference type="InterPro" id="IPR036812">
    <property type="entry name" value="NAD(P)_OxRdtase_dom_sf"/>
</dbReference>
<dbReference type="CDD" id="cd19079">
    <property type="entry name" value="AKR_EcYajO-like"/>
    <property type="match status" value="1"/>
</dbReference>
<feature type="domain" description="NADP-dependent oxidoreductase" evidence="2">
    <location>
        <begin position="15"/>
        <end position="316"/>
    </location>
</feature>
<dbReference type="InterPro" id="IPR020471">
    <property type="entry name" value="AKR"/>
</dbReference>
<evidence type="ECO:0000256" key="1">
    <source>
        <dbReference type="ARBA" id="ARBA00023002"/>
    </source>
</evidence>
<reference evidence="3 4" key="1">
    <citation type="submission" date="2020-05" db="EMBL/GenBank/DDBJ databases">
        <authorList>
            <person name="Whitworth D."/>
        </authorList>
    </citation>
    <scope>NUCLEOTIDE SEQUENCE [LARGE SCALE GENOMIC DNA]</scope>
    <source>
        <strain evidence="3 4">CA046A</strain>
    </source>
</reference>
<comment type="caution">
    <text evidence="3">The sequence shown here is derived from an EMBL/GenBank/DDBJ whole genome shotgun (WGS) entry which is preliminary data.</text>
</comment>
<dbReference type="GO" id="GO:0005829">
    <property type="term" value="C:cytosol"/>
    <property type="evidence" value="ECO:0007669"/>
    <property type="project" value="TreeGrafter"/>
</dbReference>
<dbReference type="PANTHER" id="PTHR43364:SF4">
    <property type="entry name" value="NAD(P)-LINKED OXIDOREDUCTASE SUPERFAMILY PROTEIN"/>
    <property type="match status" value="1"/>
</dbReference>
<protein>
    <submittedName>
        <fullName evidence="3">Aldo/keto reductase</fullName>
    </submittedName>
</protein>
<dbReference type="PANTHER" id="PTHR43364">
    <property type="entry name" value="NADH-SPECIFIC METHYLGLYOXAL REDUCTASE-RELATED"/>
    <property type="match status" value="1"/>
</dbReference>
<dbReference type="Pfam" id="PF00248">
    <property type="entry name" value="Aldo_ket_red"/>
    <property type="match status" value="1"/>
</dbReference>
<evidence type="ECO:0000313" key="4">
    <source>
        <dbReference type="Proteomes" id="UP000528460"/>
    </source>
</evidence>
<dbReference type="InterPro" id="IPR050523">
    <property type="entry name" value="AKR_Detox_Biosynth"/>
</dbReference>
<dbReference type="PRINTS" id="PR00069">
    <property type="entry name" value="ALDKETRDTASE"/>
</dbReference>
<dbReference type="SUPFAM" id="SSF51430">
    <property type="entry name" value="NAD(P)-linked oxidoreductase"/>
    <property type="match status" value="1"/>
</dbReference>
<gene>
    <name evidence="3" type="ORF">HNS30_10235</name>
</gene>
<proteinExistence type="predicted"/>
<dbReference type="RefSeq" id="WP_171413602.1">
    <property type="nucleotide sequence ID" value="NZ_JABFJW010000060.1"/>
</dbReference>
<name>A0A7Y4JRA2_9BACT</name>
<dbReference type="GO" id="GO:0016491">
    <property type="term" value="F:oxidoreductase activity"/>
    <property type="evidence" value="ECO:0007669"/>
    <property type="project" value="UniProtKB-KW"/>
</dbReference>
<dbReference type="Gene3D" id="3.20.20.100">
    <property type="entry name" value="NADP-dependent oxidoreductase domain"/>
    <property type="match status" value="1"/>
</dbReference>